<dbReference type="Proteomes" id="UP000774617">
    <property type="component" value="Unassembled WGS sequence"/>
</dbReference>
<dbReference type="InterPro" id="IPR000182">
    <property type="entry name" value="GNAT_dom"/>
</dbReference>
<dbReference type="InterPro" id="IPR016181">
    <property type="entry name" value="Acyl_CoA_acyltransferase"/>
</dbReference>
<evidence type="ECO:0000259" key="1">
    <source>
        <dbReference type="PROSITE" id="PS51186"/>
    </source>
</evidence>
<comment type="caution">
    <text evidence="2">The sequence shown here is derived from an EMBL/GenBank/DDBJ whole genome shotgun (WGS) entry which is preliminary data.</text>
</comment>
<dbReference type="SUPFAM" id="SSF55729">
    <property type="entry name" value="Acyl-CoA N-acyltransferases (Nat)"/>
    <property type="match status" value="1"/>
</dbReference>
<feature type="domain" description="N-acetyltransferase" evidence="1">
    <location>
        <begin position="73"/>
        <end position="227"/>
    </location>
</feature>
<protein>
    <submittedName>
        <fullName evidence="2">Acyl-CoA N-acyltransferase</fullName>
    </submittedName>
</protein>
<dbReference type="CDD" id="cd04301">
    <property type="entry name" value="NAT_SF"/>
    <property type="match status" value="1"/>
</dbReference>
<dbReference type="PANTHER" id="PTHR42791">
    <property type="entry name" value="GNAT FAMILY ACETYLTRANSFERASE"/>
    <property type="match status" value="1"/>
</dbReference>
<dbReference type="InterPro" id="IPR052523">
    <property type="entry name" value="Trichothecene_AcTrans"/>
</dbReference>
<evidence type="ECO:0000313" key="3">
    <source>
        <dbReference type="Proteomes" id="UP000774617"/>
    </source>
</evidence>
<gene>
    <name evidence="2" type="ORF">B0J12DRAFT_744272</name>
</gene>
<dbReference type="Gene3D" id="3.40.630.30">
    <property type="match status" value="1"/>
</dbReference>
<dbReference type="Pfam" id="PF00583">
    <property type="entry name" value="Acetyltransf_1"/>
    <property type="match status" value="1"/>
</dbReference>
<dbReference type="PANTHER" id="PTHR42791:SF2">
    <property type="entry name" value="N-ACETYLTRANSFERASE DOMAIN-CONTAINING PROTEIN"/>
    <property type="match status" value="1"/>
</dbReference>
<keyword evidence="3" id="KW-1185">Reference proteome</keyword>
<dbReference type="PROSITE" id="PS51186">
    <property type="entry name" value="GNAT"/>
    <property type="match status" value="1"/>
</dbReference>
<sequence>MPLNPPYQLQPLSEDDIDAYMVCASSAFLDDPLRKATFPPHLVDPADPGEEQRFRETRMRKRLAEQSGGRAFKIEDPARPGVIAACSSWIAPQKPGPDGAGDAAEKRVGRDVAVDRPKCANPVVWDEQVRLLNLSKENIFGKSTDFWYLAGLATHPDYQGNGLGAALVRWGLEQAEKDGLPVYLEATPAGAPLYKRLGFEVVEEHDLSRFITDGTEYKVLSMLKRPGGKA</sequence>
<organism evidence="2 3">
    <name type="scientific">Macrophomina phaseolina</name>
    <dbReference type="NCBI Taxonomy" id="35725"/>
    <lineage>
        <taxon>Eukaryota</taxon>
        <taxon>Fungi</taxon>
        <taxon>Dikarya</taxon>
        <taxon>Ascomycota</taxon>
        <taxon>Pezizomycotina</taxon>
        <taxon>Dothideomycetes</taxon>
        <taxon>Dothideomycetes incertae sedis</taxon>
        <taxon>Botryosphaeriales</taxon>
        <taxon>Botryosphaeriaceae</taxon>
        <taxon>Macrophomina</taxon>
    </lineage>
</organism>
<proteinExistence type="predicted"/>
<name>A0ABQ8FZ90_9PEZI</name>
<accession>A0ABQ8FZ90</accession>
<dbReference type="EMBL" id="JAGTJR010000034">
    <property type="protein sequence ID" value="KAH7036821.1"/>
    <property type="molecule type" value="Genomic_DNA"/>
</dbReference>
<evidence type="ECO:0000313" key="2">
    <source>
        <dbReference type="EMBL" id="KAH7036821.1"/>
    </source>
</evidence>
<reference evidence="2 3" key="1">
    <citation type="journal article" date="2021" name="Nat. Commun.">
        <title>Genetic determinants of endophytism in the Arabidopsis root mycobiome.</title>
        <authorList>
            <person name="Mesny F."/>
            <person name="Miyauchi S."/>
            <person name="Thiergart T."/>
            <person name="Pickel B."/>
            <person name="Atanasova L."/>
            <person name="Karlsson M."/>
            <person name="Huettel B."/>
            <person name="Barry K.W."/>
            <person name="Haridas S."/>
            <person name="Chen C."/>
            <person name="Bauer D."/>
            <person name="Andreopoulos W."/>
            <person name="Pangilinan J."/>
            <person name="LaButti K."/>
            <person name="Riley R."/>
            <person name="Lipzen A."/>
            <person name="Clum A."/>
            <person name="Drula E."/>
            <person name="Henrissat B."/>
            <person name="Kohler A."/>
            <person name="Grigoriev I.V."/>
            <person name="Martin F.M."/>
            <person name="Hacquard S."/>
        </authorList>
    </citation>
    <scope>NUCLEOTIDE SEQUENCE [LARGE SCALE GENOMIC DNA]</scope>
    <source>
        <strain evidence="2 3">MPI-SDFR-AT-0080</strain>
    </source>
</reference>